<keyword evidence="6" id="KW-1185">Reference proteome</keyword>
<dbReference type="KEGG" id="tru:101069749"/>
<dbReference type="InterPro" id="IPR000591">
    <property type="entry name" value="DEP_dom"/>
</dbReference>
<dbReference type="OMA" id="DTQEDEW"/>
<reference evidence="5 6" key="1">
    <citation type="journal article" date="2011" name="Genome Biol. Evol.">
        <title>Integration of the genetic map and genome assembly of fugu facilitates insights into distinct features of genome evolution in teleosts and mammals.</title>
        <authorList>
            <person name="Kai W."/>
            <person name="Kikuchi K."/>
            <person name="Tohari S."/>
            <person name="Chew A.K."/>
            <person name="Tay A."/>
            <person name="Fujiwara A."/>
            <person name="Hosoya S."/>
            <person name="Suetake H."/>
            <person name="Naruse K."/>
            <person name="Brenner S."/>
            <person name="Suzuki Y."/>
            <person name="Venkatesh B."/>
        </authorList>
    </citation>
    <scope>NUCLEOTIDE SEQUENCE [LARGE SCALE GENOMIC DNA]</scope>
</reference>
<name>H2RS18_TAKRU</name>
<evidence type="ECO:0000256" key="2">
    <source>
        <dbReference type="ARBA" id="ARBA00040225"/>
    </source>
</evidence>
<dbReference type="GeneTree" id="ENSGT00950000182976"/>
<dbReference type="Ensembl" id="ENSTRUT00000002951.3">
    <property type="protein sequence ID" value="ENSTRUP00000002934.3"/>
    <property type="gene ID" value="ENSTRUG00000001266.3"/>
</dbReference>
<dbReference type="GeneID" id="101069749"/>
<evidence type="ECO:0000256" key="1">
    <source>
        <dbReference type="ARBA" id="ARBA00037970"/>
    </source>
</evidence>
<feature type="domain" description="DEP" evidence="4">
    <location>
        <begin position="62"/>
        <end position="153"/>
    </location>
</feature>
<dbReference type="Pfam" id="PF00610">
    <property type="entry name" value="DEP"/>
    <property type="match status" value="1"/>
</dbReference>
<protein>
    <recommendedName>
        <fullName evidence="2">DEP domain-containing protein 7</fullName>
    </recommendedName>
</protein>
<dbReference type="OrthoDB" id="276323at2759"/>
<dbReference type="PANTHER" id="PTHR16206">
    <property type="entry name" value="DEP DOMAIN-CONTAINING"/>
    <property type="match status" value="1"/>
</dbReference>
<evidence type="ECO:0000313" key="5">
    <source>
        <dbReference type="Ensembl" id="ENSTRUP00000002934.3"/>
    </source>
</evidence>
<proteinExistence type="inferred from homology"/>
<reference evidence="5" key="2">
    <citation type="submission" date="2025-08" db="UniProtKB">
        <authorList>
            <consortium name="Ensembl"/>
        </authorList>
    </citation>
    <scope>IDENTIFICATION</scope>
</reference>
<dbReference type="GO" id="GO:0035556">
    <property type="term" value="P:intracellular signal transduction"/>
    <property type="evidence" value="ECO:0007669"/>
    <property type="project" value="InterPro"/>
</dbReference>
<gene>
    <name evidence="5" type="primary">LOC101069749</name>
</gene>
<comment type="similarity">
    <text evidence="1">Belongs to the DEPDC7 family.</text>
</comment>
<dbReference type="Gene3D" id="1.10.10.10">
    <property type="entry name" value="Winged helix-like DNA-binding domain superfamily/Winged helix DNA-binding domain"/>
    <property type="match status" value="1"/>
</dbReference>
<dbReference type="PROSITE" id="PS50186">
    <property type="entry name" value="DEP"/>
    <property type="match status" value="1"/>
</dbReference>
<evidence type="ECO:0000313" key="6">
    <source>
        <dbReference type="Proteomes" id="UP000005226"/>
    </source>
</evidence>
<dbReference type="Proteomes" id="UP000005226">
    <property type="component" value="Chromosome 9"/>
</dbReference>
<dbReference type="SUPFAM" id="SSF46785">
    <property type="entry name" value="Winged helix' DNA-binding domain"/>
    <property type="match status" value="1"/>
</dbReference>
<sequence>MRAAQCGLVGVSEPSTLSMASIKERAAALNLDEKLCVRPQAHGVSIKSVQSSCVWNGLILHLKSSVAVKPRRLHLKSYSDCFLGSEAVDVLEAYMKGVKGLEGARVPRPQVARVCQTLLDCHVFEAVGTKVFGRDRKQDPFQDSRGALYRFAKVCTPSLLELERSALVNGIQNLFCSTFPDRRKEQTCPTGAEAEATGPTRQVQAPVEAERSDGPSLGPLRDALTPVRVKTPSELPQSTVEEVWQEQTLLKLLTLVELPLLEGLLRCSRSPAATQSDPELTCSSSRLDRRVLEAFGESRKDEWLRAALDCLHFLPDQPVVELSMALSHCFLQDPNAPQSSLAAAGSRDAAARGCWRTASAGARDGEEQPGVDRWKLLLFETLVKHYGHTDRPALLPQHLTHVYTAITDLLANAKWATALEALQLCLKLLPPACRDELSRLLTFMSLAGDPQEIKLNQELENRLVVKNSFSKAIINNKSLSNDKEDLMVVFMLSNIKDIFKVPRALHKDVSDKLASLAEGKPPDVMGTMFCYQVSGRTYADSSRDTTKQELWNLLKSIDVDGKISSKERKRLLGQFYRAHPEIFNQYFGESALGVL</sequence>
<feature type="region of interest" description="Disordered" evidence="3">
    <location>
        <begin position="186"/>
        <end position="222"/>
    </location>
</feature>
<dbReference type="RefSeq" id="XP_003967050.3">
    <property type="nucleotide sequence ID" value="XM_003967001.3"/>
</dbReference>
<accession>H2RS18</accession>
<dbReference type="SMART" id="SM00049">
    <property type="entry name" value="DEP"/>
    <property type="match status" value="1"/>
</dbReference>
<dbReference type="PANTHER" id="PTHR16206:SF9">
    <property type="entry name" value="DEP DOMAIN-CONTAINING PROTEIN 7"/>
    <property type="match status" value="1"/>
</dbReference>
<evidence type="ECO:0000259" key="4">
    <source>
        <dbReference type="PROSITE" id="PS50186"/>
    </source>
</evidence>
<dbReference type="CDD" id="cd04405">
    <property type="entry name" value="RhoGAP_BRCC3-like"/>
    <property type="match status" value="1"/>
</dbReference>
<dbReference type="InterPro" id="IPR036388">
    <property type="entry name" value="WH-like_DNA-bd_sf"/>
</dbReference>
<dbReference type="CDD" id="cd04446">
    <property type="entry name" value="DEP_DEPDC4"/>
    <property type="match status" value="1"/>
</dbReference>
<dbReference type="AlphaFoldDB" id="H2RS18"/>
<dbReference type="InterPro" id="IPR036390">
    <property type="entry name" value="WH_DNA-bd_sf"/>
</dbReference>
<dbReference type="InParanoid" id="H2RS18"/>
<organism evidence="5 6">
    <name type="scientific">Takifugu rubripes</name>
    <name type="common">Japanese pufferfish</name>
    <name type="synonym">Fugu rubripes</name>
    <dbReference type="NCBI Taxonomy" id="31033"/>
    <lineage>
        <taxon>Eukaryota</taxon>
        <taxon>Metazoa</taxon>
        <taxon>Chordata</taxon>
        <taxon>Craniata</taxon>
        <taxon>Vertebrata</taxon>
        <taxon>Euteleostomi</taxon>
        <taxon>Actinopterygii</taxon>
        <taxon>Neopterygii</taxon>
        <taxon>Teleostei</taxon>
        <taxon>Neoteleostei</taxon>
        <taxon>Acanthomorphata</taxon>
        <taxon>Eupercaria</taxon>
        <taxon>Tetraodontiformes</taxon>
        <taxon>Tetradontoidea</taxon>
        <taxon>Tetraodontidae</taxon>
        <taxon>Takifugu</taxon>
    </lineage>
</organism>
<evidence type="ECO:0000256" key="3">
    <source>
        <dbReference type="SAM" id="MobiDB-lite"/>
    </source>
</evidence>
<reference evidence="5" key="3">
    <citation type="submission" date="2025-09" db="UniProtKB">
        <authorList>
            <consortium name="Ensembl"/>
        </authorList>
    </citation>
    <scope>IDENTIFICATION</scope>
</reference>